<keyword evidence="2 7" id="KW-0813">Transport</keyword>
<dbReference type="GO" id="GO:0010438">
    <property type="term" value="P:cellular response to sulfur starvation"/>
    <property type="evidence" value="ECO:0007669"/>
    <property type="project" value="TreeGrafter"/>
</dbReference>
<evidence type="ECO:0000256" key="7">
    <source>
        <dbReference type="RuleBase" id="RU363032"/>
    </source>
</evidence>
<dbReference type="EMBL" id="CP040017">
    <property type="protein sequence ID" value="QCP14104.1"/>
    <property type="molecule type" value="Genomic_DNA"/>
</dbReference>
<accession>A0A4P8I011</accession>
<feature type="domain" description="ABC transmembrane type-1" evidence="8">
    <location>
        <begin position="97"/>
        <end position="278"/>
    </location>
</feature>
<evidence type="ECO:0000256" key="2">
    <source>
        <dbReference type="ARBA" id="ARBA00022448"/>
    </source>
</evidence>
<dbReference type="GO" id="GO:0005886">
    <property type="term" value="C:plasma membrane"/>
    <property type="evidence" value="ECO:0007669"/>
    <property type="project" value="UniProtKB-SubCell"/>
</dbReference>
<comment type="similarity">
    <text evidence="7">Belongs to the binding-protein-dependent transport system permease family.</text>
</comment>
<keyword evidence="6 7" id="KW-0472">Membrane</keyword>
<evidence type="ECO:0000256" key="4">
    <source>
        <dbReference type="ARBA" id="ARBA00022692"/>
    </source>
</evidence>
<keyword evidence="3" id="KW-1003">Cell membrane</keyword>
<dbReference type="Pfam" id="PF00528">
    <property type="entry name" value="BPD_transp_1"/>
    <property type="match status" value="1"/>
</dbReference>
<evidence type="ECO:0000256" key="6">
    <source>
        <dbReference type="ARBA" id="ARBA00023136"/>
    </source>
</evidence>
<comment type="subcellular location">
    <subcellularLocation>
        <location evidence="1 7">Cell membrane</location>
        <topology evidence="1 7">Multi-pass membrane protein</topology>
    </subcellularLocation>
</comment>
<dbReference type="GO" id="GO:0055085">
    <property type="term" value="P:transmembrane transport"/>
    <property type="evidence" value="ECO:0007669"/>
    <property type="project" value="InterPro"/>
</dbReference>
<dbReference type="Proteomes" id="UP000298763">
    <property type="component" value="Chromosome"/>
</dbReference>
<evidence type="ECO:0000256" key="3">
    <source>
        <dbReference type="ARBA" id="ARBA00022475"/>
    </source>
</evidence>
<sequence length="292" mass="30533">MTSAIDPHTGRQGPALAPRTALWRKGGKPATLAQGLLLPLALLLAWEWASRQGADAAYIFVPLEQLGRGLQELLGFGPAAGDEAELGMAFGAIWPHLAASLLRTLQGLCIGGGLGIAVGTLMAQSPVADRLIGPLFHSIRQVPLMGLVPLLGLWVGSGDPAKLLVVSIAAFYPTVLNTSDGIRRVDVAYREVGRMLTLTRGQTFRHVLLPAALPAILTGVTHALAFAWLACLGGELLFTAGPGMGSLLVNAELAGRTDLVLLGVLAVALLAQTMNLLFKRLAGLLVRGRSSL</sequence>
<reference evidence="9 12" key="2">
    <citation type="submission" date="2020-08" db="EMBL/GenBank/DDBJ databases">
        <title>Genomic Encyclopedia of Type Strains, Phase III (KMG-III): the genomes of soil and plant-associated and newly described type strains.</title>
        <authorList>
            <person name="Whitman W."/>
        </authorList>
    </citation>
    <scope>NUCLEOTIDE SEQUENCE [LARGE SCALE GENOMIC DNA]</scope>
    <source>
        <strain evidence="9 12">CECT 7753</strain>
    </source>
</reference>
<dbReference type="PANTHER" id="PTHR30151">
    <property type="entry name" value="ALKANE SULFONATE ABC TRANSPORTER-RELATED, MEMBRANE SUBUNIT"/>
    <property type="match status" value="1"/>
</dbReference>
<dbReference type="SUPFAM" id="SSF161098">
    <property type="entry name" value="MetI-like"/>
    <property type="match status" value="1"/>
</dbReference>
<dbReference type="AlphaFoldDB" id="A0A4P8I011"/>
<dbReference type="PANTHER" id="PTHR30151:SF25">
    <property type="entry name" value="TAURINE TRANSPORT SYSTEM PERMEASE PROTEIN TAUC"/>
    <property type="match status" value="1"/>
</dbReference>
<keyword evidence="5 7" id="KW-1133">Transmembrane helix</keyword>
<evidence type="ECO:0000313" key="11">
    <source>
        <dbReference type="Proteomes" id="UP000298763"/>
    </source>
</evidence>
<dbReference type="InterPro" id="IPR035906">
    <property type="entry name" value="MetI-like_sf"/>
</dbReference>
<dbReference type="CDD" id="cd06261">
    <property type="entry name" value="TM_PBP2"/>
    <property type="match status" value="1"/>
</dbReference>
<feature type="transmembrane region" description="Helical" evidence="7">
    <location>
        <begin position="207"/>
        <end position="239"/>
    </location>
</feature>
<keyword evidence="11" id="KW-1185">Reference proteome</keyword>
<dbReference type="RefSeq" id="WP_137316877.1">
    <property type="nucleotide sequence ID" value="NZ_CP040017.1"/>
</dbReference>
<protein>
    <submittedName>
        <fullName evidence="10">ABC transporter permease subunit</fullName>
    </submittedName>
    <submittedName>
        <fullName evidence="9">Sulfonate transport system permease protein</fullName>
    </submittedName>
</protein>
<organism evidence="9 12">
    <name type="scientific">Pseudoduganella umbonata</name>
    <dbReference type="NCBI Taxonomy" id="864828"/>
    <lineage>
        <taxon>Bacteria</taxon>
        <taxon>Pseudomonadati</taxon>
        <taxon>Pseudomonadota</taxon>
        <taxon>Betaproteobacteria</taxon>
        <taxon>Burkholderiales</taxon>
        <taxon>Oxalobacteraceae</taxon>
        <taxon>Telluria group</taxon>
        <taxon>Pseudoduganella</taxon>
    </lineage>
</organism>
<evidence type="ECO:0000256" key="5">
    <source>
        <dbReference type="ARBA" id="ARBA00022989"/>
    </source>
</evidence>
<dbReference type="OrthoDB" id="5298727at2"/>
<feature type="transmembrane region" description="Helical" evidence="7">
    <location>
        <begin position="259"/>
        <end position="278"/>
    </location>
</feature>
<dbReference type="InterPro" id="IPR000515">
    <property type="entry name" value="MetI-like"/>
</dbReference>
<dbReference type="Proteomes" id="UP000584325">
    <property type="component" value="Unassembled WGS sequence"/>
</dbReference>
<gene>
    <name evidence="10" type="ORF">FCL38_29590</name>
    <name evidence="9" type="ORF">FHS02_004879</name>
</gene>
<reference evidence="10 11" key="1">
    <citation type="submission" date="2019-05" db="EMBL/GenBank/DDBJ databases">
        <title>Draft Genome Sequences of Six Type Strains of the Genus Massilia.</title>
        <authorList>
            <person name="Miess H."/>
            <person name="Frediansyhah A."/>
            <person name="Gross H."/>
        </authorList>
    </citation>
    <scope>NUCLEOTIDE SEQUENCE [LARGE SCALE GENOMIC DNA]</scope>
    <source>
        <strain evidence="10 11">DSMZ 26121</strain>
    </source>
</reference>
<evidence type="ECO:0000256" key="1">
    <source>
        <dbReference type="ARBA" id="ARBA00004651"/>
    </source>
</evidence>
<keyword evidence="4 7" id="KW-0812">Transmembrane</keyword>
<evidence type="ECO:0000313" key="9">
    <source>
        <dbReference type="EMBL" id="MBB3224020.1"/>
    </source>
</evidence>
<proteinExistence type="inferred from homology"/>
<dbReference type="Gene3D" id="1.10.3720.10">
    <property type="entry name" value="MetI-like"/>
    <property type="match status" value="1"/>
</dbReference>
<evidence type="ECO:0000313" key="12">
    <source>
        <dbReference type="Proteomes" id="UP000584325"/>
    </source>
</evidence>
<evidence type="ECO:0000313" key="10">
    <source>
        <dbReference type="EMBL" id="QCP14104.1"/>
    </source>
</evidence>
<name>A0A4P8I011_9BURK</name>
<evidence type="ECO:0000259" key="8">
    <source>
        <dbReference type="PROSITE" id="PS50928"/>
    </source>
</evidence>
<dbReference type="EMBL" id="JACHXS010000011">
    <property type="protein sequence ID" value="MBB3224020.1"/>
    <property type="molecule type" value="Genomic_DNA"/>
</dbReference>
<dbReference type="PROSITE" id="PS50928">
    <property type="entry name" value="ABC_TM1"/>
    <property type="match status" value="1"/>
</dbReference>